<sequence length="647" mass="68476">MPSRPWKIMSLLKFSEHWSLRTRLALVAVLSLLMGLLPSGMLLRHYASQLSVVADEQSGLPANRAWQQVLSALQQQRVLGAEALSTRPDAKPQALAAADKARQALDALEALLAEPTLDPALAARQRDLIKPLREQQAALLKALTDGPLDAPKLLTAQARLAHAAFDGITQLNAGTGLLLDPEAASYFAIVAGLQSAPRVQDALSELTALARAAAVDDLASMAAAHTRYREHAAQMLAHLQLALEAGDAGLKEKLQPLADAARSQRQQVDDTLEAAAKDVNFPLDQLATRLSDAGAVQARLSEQVMAVLDTVLEARAEAAQWRRNLVLALLPAALALMIFIMIRSIRQLLGPVRQMVDVTERIAAGDLSQPVPVGRHDELGRVLTALDHMQQRLRALVERIHADAGGIRHAVQEIAAGNQDLADRTEQAAARLQQTASNVQSLTAAVQHSRDSARDAEVLAQEAASVASEGGRVVQAVVGTMQGIDDASRHIADITGLIDGIAFQTNILALNAAVEAARAGDAGRGFAVVASEVRALAQRSATAAREIKSLIAQSVERVETGTSQAAAAGEAVQAILGKVQHMSGLIHAMAEQTRAEAQQTAEVGDAVQAIDAMTQQNAALVEEAAAAADSLRAQAQGMDETVNAFRL</sequence>
<dbReference type="InterPro" id="IPR004089">
    <property type="entry name" value="MCPsignal_dom"/>
</dbReference>
<keyword evidence="5" id="KW-1133">Transmembrane helix</keyword>
<evidence type="ECO:0000256" key="3">
    <source>
        <dbReference type="ARBA" id="ARBA00029447"/>
    </source>
</evidence>
<dbReference type="CDD" id="cd06225">
    <property type="entry name" value="HAMP"/>
    <property type="match status" value="1"/>
</dbReference>
<feature type="transmembrane region" description="Helical" evidence="5">
    <location>
        <begin position="325"/>
        <end position="345"/>
    </location>
</feature>
<dbReference type="GO" id="GO:0007165">
    <property type="term" value="P:signal transduction"/>
    <property type="evidence" value="ECO:0007669"/>
    <property type="project" value="UniProtKB-KW"/>
</dbReference>
<comment type="caution">
    <text evidence="8">The sequence shown here is derived from an EMBL/GenBank/DDBJ whole genome shotgun (WGS) entry which is preliminary data.</text>
</comment>
<proteinExistence type="inferred from homology"/>
<dbReference type="Gene3D" id="1.10.287.950">
    <property type="entry name" value="Methyl-accepting chemotaxis protein"/>
    <property type="match status" value="1"/>
</dbReference>
<keyword evidence="5" id="KW-0812">Transmembrane</keyword>
<dbReference type="SMART" id="SM00283">
    <property type="entry name" value="MA"/>
    <property type="match status" value="1"/>
</dbReference>
<dbReference type="GO" id="GO:0005886">
    <property type="term" value="C:plasma membrane"/>
    <property type="evidence" value="ECO:0007669"/>
    <property type="project" value="TreeGrafter"/>
</dbReference>
<dbReference type="EMBL" id="NISI01000005">
    <property type="protein sequence ID" value="OWR03707.1"/>
    <property type="molecule type" value="Genomic_DNA"/>
</dbReference>
<dbReference type="PROSITE" id="PS50111">
    <property type="entry name" value="CHEMOTAXIS_TRANSDUC_2"/>
    <property type="match status" value="1"/>
</dbReference>
<dbReference type="GO" id="GO:0004888">
    <property type="term" value="F:transmembrane signaling receptor activity"/>
    <property type="evidence" value="ECO:0007669"/>
    <property type="project" value="TreeGrafter"/>
</dbReference>
<dbReference type="AlphaFoldDB" id="A0A254NBE1"/>
<name>A0A254NBE1_9BURK</name>
<dbReference type="SUPFAM" id="SSF58104">
    <property type="entry name" value="Methyl-accepting chemotaxis protein (MCP) signaling domain"/>
    <property type="match status" value="1"/>
</dbReference>
<dbReference type="InterPro" id="IPR051310">
    <property type="entry name" value="MCP_chemotaxis"/>
</dbReference>
<dbReference type="PANTHER" id="PTHR43531:SF14">
    <property type="entry name" value="METHYL-ACCEPTING CHEMOTAXIS PROTEIN I-RELATED"/>
    <property type="match status" value="1"/>
</dbReference>
<evidence type="ECO:0000256" key="1">
    <source>
        <dbReference type="ARBA" id="ARBA00004370"/>
    </source>
</evidence>
<evidence type="ECO:0000313" key="9">
    <source>
        <dbReference type="Proteomes" id="UP000197446"/>
    </source>
</evidence>
<dbReference type="Pfam" id="PF00672">
    <property type="entry name" value="HAMP"/>
    <property type="match status" value="1"/>
</dbReference>
<keyword evidence="5" id="KW-0472">Membrane</keyword>
<evidence type="ECO:0000256" key="2">
    <source>
        <dbReference type="ARBA" id="ARBA00022481"/>
    </source>
</evidence>
<dbReference type="Pfam" id="PF00015">
    <property type="entry name" value="MCPsignal"/>
    <property type="match status" value="1"/>
</dbReference>
<evidence type="ECO:0000256" key="4">
    <source>
        <dbReference type="PROSITE-ProRule" id="PRU00284"/>
    </source>
</evidence>
<keyword evidence="4" id="KW-0807">Transducer</keyword>
<comment type="similarity">
    <text evidence="3">Belongs to the methyl-accepting chemotaxis (MCP) protein family.</text>
</comment>
<reference evidence="8 9" key="1">
    <citation type="journal article" date="2007" name="Int. J. Syst. Evol. Microbiol.">
        <title>Description of Pelomonas aquatica sp. nov. and Pelomonas puraquae sp. nov., isolated from industrial and haemodialysis water.</title>
        <authorList>
            <person name="Gomila M."/>
            <person name="Bowien B."/>
            <person name="Falsen E."/>
            <person name="Moore E.R."/>
            <person name="Lalucat J."/>
        </authorList>
    </citation>
    <scope>NUCLEOTIDE SEQUENCE [LARGE SCALE GENOMIC DNA]</scope>
    <source>
        <strain evidence="8 9">CCUG 52769</strain>
    </source>
</reference>
<evidence type="ECO:0000313" key="8">
    <source>
        <dbReference type="EMBL" id="OWR03707.1"/>
    </source>
</evidence>
<organism evidence="8 9">
    <name type="scientific">Roseateles puraquae</name>
    <dbReference type="NCBI Taxonomy" id="431059"/>
    <lineage>
        <taxon>Bacteria</taxon>
        <taxon>Pseudomonadati</taxon>
        <taxon>Pseudomonadota</taxon>
        <taxon>Betaproteobacteria</taxon>
        <taxon>Burkholderiales</taxon>
        <taxon>Sphaerotilaceae</taxon>
        <taxon>Roseateles</taxon>
    </lineage>
</organism>
<evidence type="ECO:0000259" key="6">
    <source>
        <dbReference type="PROSITE" id="PS50111"/>
    </source>
</evidence>
<dbReference type="SMART" id="SM00304">
    <property type="entry name" value="HAMP"/>
    <property type="match status" value="1"/>
</dbReference>
<evidence type="ECO:0008006" key="10">
    <source>
        <dbReference type="Google" id="ProtNLM"/>
    </source>
</evidence>
<dbReference type="FunFam" id="1.10.287.950:FF:000001">
    <property type="entry name" value="Methyl-accepting chemotaxis sensory transducer"/>
    <property type="match status" value="1"/>
</dbReference>
<keyword evidence="2" id="KW-0488">Methylation</keyword>
<feature type="domain" description="Methyl-accepting transducer" evidence="6">
    <location>
        <begin position="403"/>
        <end position="632"/>
    </location>
</feature>
<comment type="subcellular location">
    <subcellularLocation>
        <location evidence="1">Membrane</location>
    </subcellularLocation>
</comment>
<protein>
    <recommendedName>
        <fullName evidence="10">Methyl-accepting chemotaxis protein</fullName>
    </recommendedName>
</protein>
<accession>A0A254NBE1</accession>
<dbReference type="GO" id="GO:0006935">
    <property type="term" value="P:chemotaxis"/>
    <property type="evidence" value="ECO:0007669"/>
    <property type="project" value="TreeGrafter"/>
</dbReference>
<gene>
    <name evidence="8" type="ORF">CDO81_14575</name>
</gene>
<dbReference type="Proteomes" id="UP000197446">
    <property type="component" value="Unassembled WGS sequence"/>
</dbReference>
<dbReference type="InterPro" id="IPR003660">
    <property type="entry name" value="HAMP_dom"/>
</dbReference>
<evidence type="ECO:0000259" key="7">
    <source>
        <dbReference type="PROSITE" id="PS50885"/>
    </source>
</evidence>
<evidence type="ECO:0000256" key="5">
    <source>
        <dbReference type="SAM" id="Phobius"/>
    </source>
</evidence>
<keyword evidence="9" id="KW-1185">Reference proteome</keyword>
<dbReference type="PROSITE" id="PS50885">
    <property type="entry name" value="HAMP"/>
    <property type="match status" value="1"/>
</dbReference>
<feature type="domain" description="HAMP" evidence="7">
    <location>
        <begin position="346"/>
        <end position="398"/>
    </location>
</feature>
<dbReference type="PANTHER" id="PTHR43531">
    <property type="entry name" value="PROTEIN ICFG"/>
    <property type="match status" value="1"/>
</dbReference>